<evidence type="ECO:0000313" key="2">
    <source>
        <dbReference type="Proteomes" id="UP000694415"/>
    </source>
</evidence>
<reference evidence="1" key="1">
    <citation type="submission" date="2025-08" db="UniProtKB">
        <authorList>
            <consortium name="Ensembl"/>
        </authorList>
    </citation>
    <scope>IDENTIFICATION</scope>
</reference>
<protein>
    <submittedName>
        <fullName evidence="1">Uncharacterized protein</fullName>
    </submittedName>
</protein>
<accession>A0A8C6G5C2</accession>
<proteinExistence type="predicted"/>
<evidence type="ECO:0000313" key="1">
    <source>
        <dbReference type="Ensembl" id="ENSMSIP00000000343.1"/>
    </source>
</evidence>
<dbReference type="Proteomes" id="UP000694415">
    <property type="component" value="Unplaced"/>
</dbReference>
<name>A0A8C6G5C2_MUSSI</name>
<keyword evidence="2" id="KW-1185">Reference proteome</keyword>
<sequence>MGNCVELDLGCLKVSVTSIFILALNLLCIRRDVSLQSGEQRETGQFPQTHLCKPKPLCMGTAEMINCLSSFAARAVNLNPVATEVILGTVSSSVGKASFH</sequence>
<dbReference type="AlphaFoldDB" id="A0A8C6G5C2"/>
<dbReference type="Ensembl" id="ENSMSIT00000000459.1">
    <property type="protein sequence ID" value="ENSMSIP00000000343.1"/>
    <property type="gene ID" value="ENSMSIG00000000376.1"/>
</dbReference>
<reference evidence="1" key="2">
    <citation type="submission" date="2025-09" db="UniProtKB">
        <authorList>
            <consortium name="Ensembl"/>
        </authorList>
    </citation>
    <scope>IDENTIFICATION</scope>
</reference>
<organism evidence="1 2">
    <name type="scientific">Mus spicilegus</name>
    <name type="common">Mound-building mouse</name>
    <dbReference type="NCBI Taxonomy" id="10103"/>
    <lineage>
        <taxon>Eukaryota</taxon>
        <taxon>Metazoa</taxon>
        <taxon>Chordata</taxon>
        <taxon>Craniata</taxon>
        <taxon>Vertebrata</taxon>
        <taxon>Euteleostomi</taxon>
        <taxon>Mammalia</taxon>
        <taxon>Eutheria</taxon>
        <taxon>Euarchontoglires</taxon>
        <taxon>Glires</taxon>
        <taxon>Rodentia</taxon>
        <taxon>Myomorpha</taxon>
        <taxon>Muroidea</taxon>
        <taxon>Muridae</taxon>
        <taxon>Murinae</taxon>
        <taxon>Mus</taxon>
        <taxon>Mus</taxon>
    </lineage>
</organism>